<dbReference type="RefSeq" id="WP_156550913.1">
    <property type="nucleotide sequence ID" value="NZ_JABAEJ010000001.1"/>
</dbReference>
<name>A0AAE4W8R4_AGRVI</name>
<sequence length="213" mass="24523">MYFPLGYSLVPLKVPEEVNKLLDELFSMGFSRSRVTRPLSFDQDVCPSSFDVFQPVLSKHIAVPENDDFYAVYKMWDNLFTMLAHAPYILDVSDVLYFETLQANPRDDYIASLQGSGSPDPLPPSATVVREMFDIVDRSNRSFFFAMKTDIDISLVHQNEFGLIDSEDDAHWLYKQVDHEKAHSEEIIRLIKISLIDKVPFQQEIGSIVEHLR</sequence>
<proteinExistence type="predicted"/>
<gene>
    <name evidence="1" type="ORF">GOZ95_00575</name>
</gene>
<comment type="caution">
    <text evidence="1">The sequence shown here is derived from an EMBL/GenBank/DDBJ whole genome shotgun (WGS) entry which is preliminary data.</text>
</comment>
<dbReference type="AlphaFoldDB" id="A0AAE4W8R4"/>
<dbReference type="Proteomes" id="UP000436692">
    <property type="component" value="Unassembled WGS sequence"/>
</dbReference>
<evidence type="ECO:0000313" key="1">
    <source>
        <dbReference type="EMBL" id="MUZ55947.1"/>
    </source>
</evidence>
<protein>
    <submittedName>
        <fullName evidence="1">Uncharacterized protein</fullName>
    </submittedName>
</protein>
<evidence type="ECO:0000313" key="2">
    <source>
        <dbReference type="Proteomes" id="UP000436692"/>
    </source>
</evidence>
<dbReference type="EMBL" id="WPHM01000001">
    <property type="protein sequence ID" value="MUZ55947.1"/>
    <property type="molecule type" value="Genomic_DNA"/>
</dbReference>
<accession>A0AAE4W8R4</accession>
<reference evidence="1 2" key="1">
    <citation type="submission" date="2019-12" db="EMBL/GenBank/DDBJ databases">
        <title>Whole-genome sequencing of Allorhizobium vitis.</title>
        <authorList>
            <person name="Gan H.M."/>
            <person name="Szegedi E."/>
            <person name="Burr T."/>
            <person name="Savka M.A."/>
        </authorList>
    </citation>
    <scope>NUCLEOTIDE SEQUENCE [LARGE SCALE GENOMIC DNA]</scope>
    <source>
        <strain evidence="1 2">CG989</strain>
    </source>
</reference>
<organism evidence="1 2">
    <name type="scientific">Agrobacterium vitis</name>
    <name type="common">Rhizobium vitis</name>
    <dbReference type="NCBI Taxonomy" id="373"/>
    <lineage>
        <taxon>Bacteria</taxon>
        <taxon>Pseudomonadati</taxon>
        <taxon>Pseudomonadota</taxon>
        <taxon>Alphaproteobacteria</taxon>
        <taxon>Hyphomicrobiales</taxon>
        <taxon>Rhizobiaceae</taxon>
        <taxon>Rhizobium/Agrobacterium group</taxon>
        <taxon>Agrobacterium</taxon>
    </lineage>
</organism>